<dbReference type="InterPro" id="IPR012334">
    <property type="entry name" value="Pectin_lyas_fold"/>
</dbReference>
<dbReference type="InterPro" id="IPR006626">
    <property type="entry name" value="PbH1"/>
</dbReference>
<feature type="region of interest" description="Disordered" evidence="1">
    <location>
        <begin position="41"/>
        <end position="82"/>
    </location>
</feature>
<feature type="compositionally biased region" description="Pro residues" evidence="1">
    <location>
        <begin position="51"/>
        <end position="72"/>
    </location>
</feature>
<accession>A0A6N7L9F4</accession>
<comment type="caution">
    <text evidence="4">The sequence shown here is derived from an EMBL/GenBank/DDBJ whole genome shotgun (WGS) entry which is preliminary data.</text>
</comment>
<keyword evidence="5" id="KW-1185">Reference proteome</keyword>
<feature type="signal peptide" evidence="2">
    <location>
        <begin position="1"/>
        <end position="28"/>
    </location>
</feature>
<dbReference type="EMBL" id="WITC01000018">
    <property type="protein sequence ID" value="MQX13829.1"/>
    <property type="molecule type" value="Genomic_DNA"/>
</dbReference>
<feature type="chain" id="PRO_5026935784" evidence="2">
    <location>
        <begin position="29"/>
        <end position="408"/>
    </location>
</feature>
<dbReference type="InterPro" id="IPR022441">
    <property type="entry name" value="Para_beta_helix_rpt-2"/>
</dbReference>
<evidence type="ECO:0000256" key="2">
    <source>
        <dbReference type="SAM" id="SignalP"/>
    </source>
</evidence>
<gene>
    <name evidence="4" type="ORF">GHK62_03355</name>
</gene>
<sequence length="408" mass="42792">MRPNKCTSVIVSGLIVSGLMLSSCQSDLAMVADAAFRNAPGYPAAQRPDTDPPTGPSTPADPAPLPTSPSVPPAQNVAEKPACDADVQSRLKAAGTAVVSLQCSVRLSSADVVTHPIVFEGSAASGSVLDCGGGTLDVSAGASRKEKTAVVVRSRQTGSGSWDVPTNVTIRNCNIKGFARIYGLGENADGATMKASSRNPDHTAFAQASAPRNVRLENVTFTAPGGIPFYVGPGVTNTALVNSRINGKSTSVAVYLDAESANNTISNNVFGITTEKRELIAVDGSANNRITNNTFQHAENGGIFLYRNCGEGGVIRHQKPQYNQITGNTFRFTSSFLAQPAVWLNSRNGNRSYCFKDPAYPFGSSASNLDFAQNNVVRNNRLEGGSESLIRNDDPTNDIGGNTSTGGW</sequence>
<evidence type="ECO:0000313" key="5">
    <source>
        <dbReference type="Proteomes" id="UP000439983"/>
    </source>
</evidence>
<dbReference type="InterPro" id="IPR039448">
    <property type="entry name" value="Beta_helix"/>
</dbReference>
<dbReference type="Gene3D" id="2.160.20.10">
    <property type="entry name" value="Single-stranded right-handed beta-helix, Pectin lyase-like"/>
    <property type="match status" value="1"/>
</dbReference>
<organism evidence="4 5">
    <name type="scientific">Sinorhizobium terangae</name>
    <dbReference type="NCBI Taxonomy" id="110322"/>
    <lineage>
        <taxon>Bacteria</taxon>
        <taxon>Pseudomonadati</taxon>
        <taxon>Pseudomonadota</taxon>
        <taxon>Alphaproteobacteria</taxon>
        <taxon>Hyphomicrobiales</taxon>
        <taxon>Rhizobiaceae</taxon>
        <taxon>Sinorhizobium/Ensifer group</taxon>
        <taxon>Sinorhizobium</taxon>
    </lineage>
</organism>
<feature type="region of interest" description="Disordered" evidence="1">
    <location>
        <begin position="386"/>
        <end position="408"/>
    </location>
</feature>
<proteinExistence type="predicted"/>
<dbReference type="PROSITE" id="PS51257">
    <property type="entry name" value="PROKAR_LIPOPROTEIN"/>
    <property type="match status" value="1"/>
</dbReference>
<keyword evidence="2" id="KW-0732">Signal</keyword>
<dbReference type="RefSeq" id="WP_153436925.1">
    <property type="nucleotide sequence ID" value="NZ_JACIGA010000003.1"/>
</dbReference>
<dbReference type="SMART" id="SM00710">
    <property type="entry name" value="PbH1"/>
    <property type="match status" value="5"/>
</dbReference>
<dbReference type="Pfam" id="PF13229">
    <property type="entry name" value="Beta_helix"/>
    <property type="match status" value="1"/>
</dbReference>
<dbReference type="NCBIfam" id="TIGR03804">
    <property type="entry name" value="para_beta_helix"/>
    <property type="match status" value="1"/>
</dbReference>
<dbReference type="AlphaFoldDB" id="A0A6N7L9F4"/>
<evidence type="ECO:0000256" key="1">
    <source>
        <dbReference type="SAM" id="MobiDB-lite"/>
    </source>
</evidence>
<dbReference type="Proteomes" id="UP000439983">
    <property type="component" value="Unassembled WGS sequence"/>
</dbReference>
<name>A0A6N7L9F4_SINTE</name>
<evidence type="ECO:0000259" key="3">
    <source>
        <dbReference type="Pfam" id="PF13229"/>
    </source>
</evidence>
<reference evidence="4 5" key="1">
    <citation type="journal article" date="2013" name="Genome Biol.">
        <title>Comparative genomics of the core and accessory genomes of 48 Sinorhizobium strains comprising five genospecies.</title>
        <authorList>
            <person name="Sugawara M."/>
            <person name="Epstein B."/>
            <person name="Badgley B.D."/>
            <person name="Unno T."/>
            <person name="Xu L."/>
            <person name="Reese J."/>
            <person name="Gyaneshwar P."/>
            <person name="Denny R."/>
            <person name="Mudge J."/>
            <person name="Bharti A.K."/>
            <person name="Farmer A.D."/>
            <person name="May G.D."/>
            <person name="Woodward J.E."/>
            <person name="Medigue C."/>
            <person name="Vallenet D."/>
            <person name="Lajus A."/>
            <person name="Rouy Z."/>
            <person name="Martinez-Vaz B."/>
            <person name="Tiffin P."/>
            <person name="Young N.D."/>
            <person name="Sadowsky M.J."/>
        </authorList>
    </citation>
    <scope>NUCLEOTIDE SEQUENCE [LARGE SCALE GENOMIC DNA]</scope>
    <source>
        <strain evidence="4 5">USDA4894</strain>
    </source>
</reference>
<protein>
    <submittedName>
        <fullName evidence="4">Right-handed parallel beta-helix repeat-containing protein</fullName>
    </submittedName>
</protein>
<dbReference type="SUPFAM" id="SSF51126">
    <property type="entry name" value="Pectin lyase-like"/>
    <property type="match status" value="1"/>
</dbReference>
<evidence type="ECO:0000313" key="4">
    <source>
        <dbReference type="EMBL" id="MQX13829.1"/>
    </source>
</evidence>
<feature type="domain" description="Right handed beta helix" evidence="3">
    <location>
        <begin position="167"/>
        <end position="318"/>
    </location>
</feature>
<dbReference type="InterPro" id="IPR011050">
    <property type="entry name" value="Pectin_lyase_fold/virulence"/>
</dbReference>
<dbReference type="OrthoDB" id="7200459at2"/>